<sequence length="229" mass="25933">MSLNIAIIPARGGSKRLPNKNIRLLGGKPLILWTIDAAIKSNIFDFVFVSTDSQAISDISLRAGACVPFLRPEHLATDEATTNDVVTHMVQWVEVTYGNVSEITLLQPTSPLRNENHIIEAHQLFKDKNAEVVVSVCELDHPIAYCNKLPADDSLDGFITESNNKRGQELEKYYRINGAIYIFDRKFVGNLSKIYGEKSYAYKMEKKCSVDIDDEYDFDFTKFLMDSKR</sequence>
<reference evidence="2" key="2">
    <citation type="submission" date="2022-09" db="EMBL/GenBank/DDBJ databases">
        <title>Intensive care unit water sources are persistently colonized with multi-drug resistant bacteria and are the site of extensive horizontal gene transfer of antibiotic resistance genes.</title>
        <authorList>
            <person name="Diorio-Toth L."/>
        </authorList>
    </citation>
    <scope>NUCLEOTIDE SEQUENCE</scope>
    <source>
        <strain evidence="2">GD03710</strain>
    </source>
</reference>
<dbReference type="CDD" id="cd02513">
    <property type="entry name" value="CMP-NeuAc_Synthase"/>
    <property type="match status" value="1"/>
</dbReference>
<dbReference type="EMBL" id="JAOCIZ010000084">
    <property type="protein sequence ID" value="MDH1506857.1"/>
    <property type="molecule type" value="Genomic_DNA"/>
</dbReference>
<dbReference type="RefSeq" id="WP_128313959.1">
    <property type="nucleotide sequence ID" value="NZ_AP021927.1"/>
</dbReference>
<dbReference type="Pfam" id="PF02348">
    <property type="entry name" value="CTP_transf_3"/>
    <property type="match status" value="1"/>
</dbReference>
<protein>
    <submittedName>
        <fullName evidence="2">Acylneuraminate cytidylyltransferase family protein</fullName>
    </submittedName>
</protein>
<evidence type="ECO:0000313" key="3">
    <source>
        <dbReference type="Proteomes" id="UP000515756"/>
    </source>
</evidence>
<dbReference type="PANTHER" id="PTHR21485:SF6">
    <property type="entry name" value="N-ACYLNEURAMINATE CYTIDYLYLTRANSFERASE-RELATED"/>
    <property type="match status" value="1"/>
</dbReference>
<dbReference type="EMBL" id="AP021927">
    <property type="protein sequence ID" value="BBQ32553.1"/>
    <property type="molecule type" value="Genomic_DNA"/>
</dbReference>
<dbReference type="PANTHER" id="PTHR21485">
    <property type="entry name" value="HAD SUPERFAMILY MEMBERS CMAS AND KDSC"/>
    <property type="match status" value="1"/>
</dbReference>
<evidence type="ECO:0000313" key="2">
    <source>
        <dbReference type="EMBL" id="MDH1506857.1"/>
    </source>
</evidence>
<dbReference type="GO" id="GO:0008781">
    <property type="term" value="F:N-acylneuraminate cytidylyltransferase activity"/>
    <property type="evidence" value="ECO:0007669"/>
    <property type="project" value="TreeGrafter"/>
</dbReference>
<dbReference type="InterPro" id="IPR003329">
    <property type="entry name" value="Cytidylyl_trans"/>
</dbReference>
<dbReference type="Gene3D" id="3.90.550.10">
    <property type="entry name" value="Spore Coat Polysaccharide Biosynthesis Protein SpsA, Chain A"/>
    <property type="match status" value="1"/>
</dbReference>
<gene>
    <name evidence="2" type="ORF">N5I20_17545</name>
    <name evidence="1" type="ORF">WP2W18E01_41350</name>
</gene>
<dbReference type="Proteomes" id="UP000515756">
    <property type="component" value="Chromosome"/>
</dbReference>
<dbReference type="InterPro" id="IPR050793">
    <property type="entry name" value="CMP-NeuNAc_synthase"/>
</dbReference>
<dbReference type="SUPFAM" id="SSF53448">
    <property type="entry name" value="Nucleotide-diphospho-sugar transferases"/>
    <property type="match status" value="1"/>
</dbReference>
<accession>A0A443VYD5</accession>
<keyword evidence="2" id="KW-0808">Transferase</keyword>
<keyword evidence="2" id="KW-0548">Nucleotidyltransferase</keyword>
<dbReference type="Proteomes" id="UP001161704">
    <property type="component" value="Unassembled WGS sequence"/>
</dbReference>
<dbReference type="InterPro" id="IPR029044">
    <property type="entry name" value="Nucleotide-diphossugar_trans"/>
</dbReference>
<name>A0A443VYD5_AERCA</name>
<organism evidence="2 4">
    <name type="scientific">Aeromonas caviae</name>
    <name type="common">Aeromonas punctata</name>
    <dbReference type="NCBI Taxonomy" id="648"/>
    <lineage>
        <taxon>Bacteria</taxon>
        <taxon>Pseudomonadati</taxon>
        <taxon>Pseudomonadota</taxon>
        <taxon>Gammaproteobacteria</taxon>
        <taxon>Aeromonadales</taxon>
        <taxon>Aeromonadaceae</taxon>
        <taxon>Aeromonas</taxon>
    </lineage>
</organism>
<dbReference type="AlphaFoldDB" id="A0A443VYD5"/>
<proteinExistence type="predicted"/>
<evidence type="ECO:0000313" key="1">
    <source>
        <dbReference type="EMBL" id="BBQ32553.1"/>
    </source>
</evidence>
<evidence type="ECO:0000313" key="4">
    <source>
        <dbReference type="Proteomes" id="UP001161704"/>
    </source>
</evidence>
<reference evidence="1 3" key="1">
    <citation type="submission" date="2019-12" db="EMBL/GenBank/DDBJ databases">
        <title>complete genome sequences of Aeromonas caviae str. WP2-W18-ESBL-01 isolated from wastewater treatment plant effluent.</title>
        <authorList>
            <person name="Sekizuka T."/>
            <person name="Itokawa K."/>
            <person name="Yatsu K."/>
            <person name="Inamine Y."/>
            <person name="Kuroda M."/>
        </authorList>
    </citation>
    <scope>NUCLEOTIDE SEQUENCE [LARGE SCALE GENOMIC DNA]</scope>
    <source>
        <strain evidence="1 3">WP2-W18-ESBL-01</strain>
    </source>
</reference>